<keyword evidence="1" id="KW-1133">Transmembrane helix</keyword>
<feature type="transmembrane region" description="Helical" evidence="1">
    <location>
        <begin position="12"/>
        <end position="34"/>
    </location>
</feature>
<proteinExistence type="predicted"/>
<evidence type="ECO:0000313" key="3">
    <source>
        <dbReference type="Proteomes" id="UP000028870"/>
    </source>
</evidence>
<accession>W9BM98</accession>
<sequence length="107" mass="11311">MAERHGGSPAWLNWLLALLTVPVAMAVMLFAFGAVMGLARCTEGACPHMGPGEFWFGILGYGPPFVALAAIVASFFTASRKHAVWVPVVALGLLVTDLAVLAITFRP</sequence>
<dbReference type="EMBL" id="CCBB010000003">
    <property type="protein sequence ID" value="CDO11025.1"/>
    <property type="molecule type" value="Genomic_DNA"/>
</dbReference>
<organism evidence="2 3">
    <name type="scientific">Mycolicibacterium cosmeticum</name>
    <dbReference type="NCBI Taxonomy" id="258533"/>
    <lineage>
        <taxon>Bacteria</taxon>
        <taxon>Bacillati</taxon>
        <taxon>Actinomycetota</taxon>
        <taxon>Actinomycetes</taxon>
        <taxon>Mycobacteriales</taxon>
        <taxon>Mycobacteriaceae</taxon>
        <taxon>Mycolicibacterium</taxon>
    </lineage>
</organism>
<gene>
    <name evidence="2" type="ORF">BN977_05866</name>
</gene>
<feature type="transmembrane region" description="Helical" evidence="1">
    <location>
        <begin position="83"/>
        <end position="105"/>
    </location>
</feature>
<keyword evidence="1" id="KW-0812">Transmembrane</keyword>
<keyword evidence="1" id="KW-0472">Membrane</keyword>
<dbReference type="STRING" id="258533.BN977_05866"/>
<evidence type="ECO:0000256" key="1">
    <source>
        <dbReference type="SAM" id="Phobius"/>
    </source>
</evidence>
<feature type="transmembrane region" description="Helical" evidence="1">
    <location>
        <begin position="54"/>
        <end position="76"/>
    </location>
</feature>
<reference evidence="2" key="1">
    <citation type="submission" date="2014-03" db="EMBL/GenBank/DDBJ databases">
        <title>Draft Genome Sequence of Mycobacterium cosmeticum DSM 44829.</title>
        <authorList>
            <person name="Croce O."/>
            <person name="Robert C."/>
            <person name="Raoult D."/>
            <person name="Drancourt M."/>
        </authorList>
    </citation>
    <scope>NUCLEOTIDE SEQUENCE [LARGE SCALE GENOMIC DNA]</scope>
    <source>
        <strain evidence="2">DSM 44829</strain>
    </source>
</reference>
<name>W9BM98_MYCCO</name>
<evidence type="ECO:0008006" key="4">
    <source>
        <dbReference type="Google" id="ProtNLM"/>
    </source>
</evidence>
<comment type="caution">
    <text evidence="2">The sequence shown here is derived from an EMBL/GenBank/DDBJ whole genome shotgun (WGS) entry which is preliminary data.</text>
</comment>
<evidence type="ECO:0000313" key="2">
    <source>
        <dbReference type="EMBL" id="CDO11025.1"/>
    </source>
</evidence>
<reference evidence="2" key="2">
    <citation type="submission" date="2014-03" db="EMBL/GenBank/DDBJ databases">
        <authorList>
            <person name="Urmite Genomes"/>
        </authorList>
    </citation>
    <scope>NUCLEOTIDE SEQUENCE</scope>
    <source>
        <strain evidence="2">DSM 44829</strain>
    </source>
</reference>
<protein>
    <recommendedName>
        <fullName evidence="4">Transmembrane protein</fullName>
    </recommendedName>
</protein>
<dbReference type="eggNOG" id="ENOG5032CWT">
    <property type="taxonomic scope" value="Bacteria"/>
</dbReference>
<dbReference type="AlphaFoldDB" id="W9BM98"/>
<dbReference type="Proteomes" id="UP000028870">
    <property type="component" value="Unassembled WGS sequence"/>
</dbReference>
<keyword evidence="3" id="KW-1185">Reference proteome</keyword>
<dbReference type="OrthoDB" id="4762660at2"/>